<evidence type="ECO:0000313" key="6">
    <source>
        <dbReference type="Proteomes" id="UP000355283"/>
    </source>
</evidence>
<keyword evidence="2" id="KW-0539">Nucleus</keyword>
<gene>
    <name evidence="5" type="ORF">NSK_008044</name>
</gene>
<comment type="subcellular location">
    <subcellularLocation>
        <location evidence="1">Nucleus</location>
    </subcellularLocation>
</comment>
<evidence type="ECO:0000259" key="4">
    <source>
        <dbReference type="Pfam" id="PF07808"/>
    </source>
</evidence>
<sequence length="522" mass="55928">MDNAEFRKLLVSSAEKGDGEGEQGGGKGKGGGGFAGFKRRKNKVHTDYVAKGEGGRVDRHHLKEAMEREARIKAQKAQGGRARRYDEDEDEDEEGGGGGRRHRKEDGFGEIGNDGEDETAPNGGVTQHGARKGEGGGGRVAGGASEEGGYRDRAEERRKGVNPDYEDEIARLVHMDAETTKYLGGDVKHTHLVKGLDYALLQRVRAGLKEGEGEGRKEEGQREGKEEGEDKGGMERRRKSLAAAQSRTLLGKSLQAFLVDRLSGVVRPVEAIRRLALEYDLAAHEDGGGAGRETGEGGAGREGAAGKGGTDGLPTMMMRSKLEMEREEEARPMLYRLPPPLLTRLQRALETYRQVAAGLKKRGKKRHRAEETYAAEGNGGSGVDAGNRERKEGVRMGARVKDVLGWGKGRREGGKEGGEEGQGRLDADVARLLGDAGIGEGRKGESGEGEPVLFGGSERGRAGERAGGRAGGRAGRKGGRGPVGRGGQEEGEVRKSGGGHARRKNERAPRLSKRNKEQSNYD</sequence>
<keyword evidence="6" id="KW-1185">Reference proteome</keyword>
<feature type="compositionally biased region" description="Basic and acidic residues" evidence="3">
    <location>
        <begin position="458"/>
        <end position="467"/>
    </location>
</feature>
<reference evidence="5 6" key="1">
    <citation type="submission" date="2019-01" db="EMBL/GenBank/DDBJ databases">
        <title>Nuclear Genome Assembly of the Microalgal Biofuel strain Nannochloropsis salina CCMP1776.</title>
        <authorList>
            <person name="Hovde B."/>
        </authorList>
    </citation>
    <scope>NUCLEOTIDE SEQUENCE [LARGE SCALE GENOMIC DNA]</scope>
    <source>
        <strain evidence="5 6">CCMP1776</strain>
    </source>
</reference>
<dbReference type="PANTHER" id="PTHR12765">
    <property type="entry name" value="RED PROTEIN IK FACTOR CYTOKINE IK"/>
    <property type="match status" value="1"/>
</dbReference>
<feature type="compositionally biased region" description="Basic and acidic residues" evidence="3">
    <location>
        <begin position="506"/>
        <end position="522"/>
    </location>
</feature>
<evidence type="ECO:0000256" key="3">
    <source>
        <dbReference type="SAM" id="MobiDB-lite"/>
    </source>
</evidence>
<comment type="caution">
    <text evidence="5">The sequence shown here is derived from an EMBL/GenBank/DDBJ whole genome shotgun (WGS) entry which is preliminary data.</text>
</comment>
<organism evidence="5 6">
    <name type="scientific">Nannochloropsis salina CCMP1776</name>
    <dbReference type="NCBI Taxonomy" id="1027361"/>
    <lineage>
        <taxon>Eukaryota</taxon>
        <taxon>Sar</taxon>
        <taxon>Stramenopiles</taxon>
        <taxon>Ochrophyta</taxon>
        <taxon>Eustigmatophyceae</taxon>
        <taxon>Eustigmatales</taxon>
        <taxon>Monodopsidaceae</taxon>
        <taxon>Microchloropsis</taxon>
        <taxon>Microchloropsis salina</taxon>
    </lineage>
</organism>
<dbReference type="Pfam" id="PF07808">
    <property type="entry name" value="RED_N"/>
    <property type="match status" value="1"/>
</dbReference>
<feature type="compositionally biased region" description="Gly residues" evidence="3">
    <location>
        <begin position="22"/>
        <end position="35"/>
    </location>
</feature>
<protein>
    <recommendedName>
        <fullName evidence="4">RED-like N-terminal domain-containing protein</fullName>
    </recommendedName>
</protein>
<feature type="compositionally biased region" description="Basic and acidic residues" evidence="3">
    <location>
        <begin position="148"/>
        <end position="161"/>
    </location>
</feature>
<feature type="region of interest" description="Disordered" evidence="3">
    <location>
        <begin position="285"/>
        <end position="314"/>
    </location>
</feature>
<evidence type="ECO:0000313" key="5">
    <source>
        <dbReference type="EMBL" id="TFJ80618.1"/>
    </source>
</evidence>
<feature type="compositionally biased region" description="Basic and acidic residues" evidence="3">
    <location>
        <begin position="44"/>
        <end position="72"/>
    </location>
</feature>
<dbReference type="EMBL" id="SDOX01000159">
    <property type="protein sequence ID" value="TFJ80618.1"/>
    <property type="molecule type" value="Genomic_DNA"/>
</dbReference>
<feature type="compositionally biased region" description="Basic and acidic residues" evidence="3">
    <location>
        <begin position="210"/>
        <end position="235"/>
    </location>
</feature>
<feature type="compositionally biased region" description="Basic and acidic residues" evidence="3">
    <location>
        <begin position="409"/>
        <end position="429"/>
    </location>
</feature>
<dbReference type="InterPro" id="IPR012916">
    <property type="entry name" value="RED_N"/>
</dbReference>
<feature type="compositionally biased region" description="Basic and acidic residues" evidence="3">
    <location>
        <begin position="386"/>
        <end position="402"/>
    </location>
</feature>
<feature type="compositionally biased region" description="Gly residues" evidence="3">
    <location>
        <begin position="288"/>
        <end position="311"/>
    </location>
</feature>
<feature type="region of interest" description="Disordered" evidence="3">
    <location>
        <begin position="210"/>
        <end position="240"/>
    </location>
</feature>
<dbReference type="OrthoDB" id="3366823at2759"/>
<evidence type="ECO:0000256" key="2">
    <source>
        <dbReference type="ARBA" id="ARBA00023242"/>
    </source>
</evidence>
<dbReference type="AlphaFoldDB" id="A0A4D9CVF8"/>
<name>A0A4D9CVF8_9STRA</name>
<feature type="region of interest" description="Disordered" evidence="3">
    <location>
        <begin position="358"/>
        <end position="522"/>
    </location>
</feature>
<feature type="domain" description="RED-like N-terminal" evidence="4">
    <location>
        <begin position="148"/>
        <end position="262"/>
    </location>
</feature>
<evidence type="ECO:0000256" key="1">
    <source>
        <dbReference type="ARBA" id="ARBA00004123"/>
    </source>
</evidence>
<dbReference type="GO" id="GO:0005634">
    <property type="term" value="C:nucleus"/>
    <property type="evidence" value="ECO:0007669"/>
    <property type="project" value="UniProtKB-SubCell"/>
</dbReference>
<proteinExistence type="predicted"/>
<accession>A0A4D9CVF8</accession>
<dbReference type="Proteomes" id="UP000355283">
    <property type="component" value="Unassembled WGS sequence"/>
</dbReference>
<dbReference type="InterPro" id="IPR039896">
    <property type="entry name" value="Red-like"/>
</dbReference>
<feature type="region of interest" description="Disordered" evidence="3">
    <location>
        <begin position="1"/>
        <end position="163"/>
    </location>
</feature>